<evidence type="ECO:0008006" key="3">
    <source>
        <dbReference type="Google" id="ProtNLM"/>
    </source>
</evidence>
<gene>
    <name evidence="1" type="ORF">N798_03765</name>
</gene>
<reference evidence="1 2" key="1">
    <citation type="submission" date="2013-08" db="EMBL/GenBank/DDBJ databases">
        <title>The genome sequence of Knoellia flava.</title>
        <authorList>
            <person name="Zhu W."/>
            <person name="Wang G."/>
        </authorList>
    </citation>
    <scope>NUCLEOTIDE SEQUENCE [LARGE SCALE GENOMIC DNA]</scope>
    <source>
        <strain evidence="1 2">TL1</strain>
    </source>
</reference>
<dbReference type="Proteomes" id="UP000029990">
    <property type="component" value="Unassembled WGS sequence"/>
</dbReference>
<accession>A0ABR4XHK0</accession>
<proteinExistence type="predicted"/>
<evidence type="ECO:0000313" key="2">
    <source>
        <dbReference type="Proteomes" id="UP000029990"/>
    </source>
</evidence>
<dbReference type="EMBL" id="AVPI01000007">
    <property type="protein sequence ID" value="KGN35253.1"/>
    <property type="molecule type" value="Genomic_DNA"/>
</dbReference>
<comment type="caution">
    <text evidence="1">The sequence shown here is derived from an EMBL/GenBank/DDBJ whole genome shotgun (WGS) entry which is preliminary data.</text>
</comment>
<evidence type="ECO:0000313" key="1">
    <source>
        <dbReference type="EMBL" id="KGN35253.1"/>
    </source>
</evidence>
<keyword evidence="2" id="KW-1185">Reference proteome</keyword>
<protein>
    <recommendedName>
        <fullName evidence="3">Transcriptional regulator</fullName>
    </recommendedName>
</protein>
<organism evidence="1 2">
    <name type="scientific">Knoellia flava TL1</name>
    <dbReference type="NCBI Taxonomy" id="1385518"/>
    <lineage>
        <taxon>Bacteria</taxon>
        <taxon>Bacillati</taxon>
        <taxon>Actinomycetota</taxon>
        <taxon>Actinomycetes</taxon>
        <taxon>Micrococcales</taxon>
        <taxon>Intrasporangiaceae</taxon>
        <taxon>Knoellia</taxon>
    </lineage>
</organism>
<sequence>MPEIGEALAARAGLSWTADCDSRGTVSGGGSTVTREGLDVINRAVAVLLRRT</sequence>
<name>A0ABR4XHK0_9MICO</name>